<dbReference type="GO" id="GO:0006508">
    <property type="term" value="P:proteolysis"/>
    <property type="evidence" value="ECO:0007669"/>
    <property type="project" value="InterPro"/>
</dbReference>
<dbReference type="PANTHER" id="PTHR34385:SF1">
    <property type="entry name" value="PEPTIDOGLYCAN L-ALANYL-D-GLUTAMATE ENDOPEPTIDASE CWLK"/>
    <property type="match status" value="1"/>
</dbReference>
<evidence type="ECO:0000313" key="3">
    <source>
        <dbReference type="Proteomes" id="UP000585721"/>
    </source>
</evidence>
<dbReference type="EMBL" id="JACHGR010000005">
    <property type="protein sequence ID" value="MBB6055858.1"/>
    <property type="molecule type" value="Genomic_DNA"/>
</dbReference>
<reference evidence="2 3" key="1">
    <citation type="submission" date="2020-08" db="EMBL/GenBank/DDBJ databases">
        <title>Genomic Encyclopedia of Type Strains, Phase IV (KMG-IV): sequencing the most valuable type-strain genomes for metagenomic binning, comparative biology and taxonomic classification.</title>
        <authorList>
            <person name="Goeker M."/>
        </authorList>
    </citation>
    <scope>NUCLEOTIDE SEQUENCE [LARGE SCALE GENOMIC DNA]</scope>
    <source>
        <strain evidence="2 3">DSM 22975</strain>
    </source>
</reference>
<accession>A0A841G9Y2</accession>
<gene>
    <name evidence="2" type="ORF">HNR75_001776</name>
</gene>
<dbReference type="GO" id="GO:0004180">
    <property type="term" value="F:carboxypeptidase activity"/>
    <property type="evidence" value="ECO:0007669"/>
    <property type="project" value="UniProtKB-KW"/>
</dbReference>
<dbReference type="AlphaFoldDB" id="A0A841G9Y2"/>
<protein>
    <submittedName>
        <fullName evidence="2">LAS superfamily LD-carboxypeptidase LdcB</fullName>
    </submittedName>
</protein>
<comment type="caution">
    <text evidence="2">The sequence shown here is derived from an EMBL/GenBank/DDBJ whole genome shotgun (WGS) entry which is preliminary data.</text>
</comment>
<keyword evidence="2" id="KW-0645">Protease</keyword>
<dbReference type="InterPro" id="IPR052179">
    <property type="entry name" value="DD-CPase-like"/>
</dbReference>
<proteinExistence type="predicted"/>
<dbReference type="SUPFAM" id="SSF55166">
    <property type="entry name" value="Hedgehog/DD-peptidase"/>
    <property type="match status" value="1"/>
</dbReference>
<dbReference type="InterPro" id="IPR009045">
    <property type="entry name" value="Zn_M74/Hedgehog-like"/>
</dbReference>
<sequence>MIKRELVGLDSSALCPITPGHFLTQATSIAFQLMAQAAQSDGINIAIASSYRSYERQSLIWNRKFRGESVVLNSAGEPIPDWLFLSEQERIFAILRWSALPGASRHHWGTDLDVYAPDLLPEGQKLQLTPAEYDEEHGYFGALTKWLNNHMNTFGFFRPYATDQGGVAPEPWHLSYHSEAVRLQQQLTLEMLQEVIAENPLEGQHWILQLLPQIREQFIININGENSL</sequence>
<keyword evidence="2" id="KW-0121">Carboxypeptidase</keyword>
<dbReference type="PANTHER" id="PTHR34385">
    <property type="entry name" value="D-ALANYL-D-ALANINE CARBOXYPEPTIDASE"/>
    <property type="match status" value="1"/>
</dbReference>
<feature type="domain" description="D-alanyl-D-alanine carboxypeptidase-like core" evidence="1">
    <location>
        <begin position="21"/>
        <end position="178"/>
    </location>
</feature>
<dbReference type="CDD" id="cd14847">
    <property type="entry name" value="DD-carboxypeptidase_like"/>
    <property type="match status" value="1"/>
</dbReference>
<dbReference type="Pfam" id="PF02557">
    <property type="entry name" value="VanY"/>
    <property type="match status" value="1"/>
</dbReference>
<keyword evidence="2" id="KW-0378">Hydrolase</keyword>
<dbReference type="Gene3D" id="3.30.1380.10">
    <property type="match status" value="1"/>
</dbReference>
<evidence type="ECO:0000313" key="2">
    <source>
        <dbReference type="EMBL" id="MBB6055858.1"/>
    </source>
</evidence>
<evidence type="ECO:0000259" key="1">
    <source>
        <dbReference type="Pfam" id="PF02557"/>
    </source>
</evidence>
<dbReference type="InterPro" id="IPR003709">
    <property type="entry name" value="VanY-like_core_dom"/>
</dbReference>
<organism evidence="2 3">
    <name type="scientific">Tolumonas osonensis</name>
    <dbReference type="NCBI Taxonomy" id="675874"/>
    <lineage>
        <taxon>Bacteria</taxon>
        <taxon>Pseudomonadati</taxon>
        <taxon>Pseudomonadota</taxon>
        <taxon>Gammaproteobacteria</taxon>
        <taxon>Aeromonadales</taxon>
        <taxon>Aeromonadaceae</taxon>
        <taxon>Tolumonas</taxon>
    </lineage>
</organism>
<name>A0A841G9Y2_9GAMM</name>
<dbReference type="RefSeq" id="WP_188026598.1">
    <property type="nucleotide sequence ID" value="NZ_JACHGR010000005.1"/>
</dbReference>
<keyword evidence="3" id="KW-1185">Reference proteome</keyword>
<dbReference type="Proteomes" id="UP000585721">
    <property type="component" value="Unassembled WGS sequence"/>
</dbReference>